<feature type="compositionally biased region" description="Basic residues" evidence="4">
    <location>
        <begin position="199"/>
        <end position="209"/>
    </location>
</feature>
<evidence type="ECO:0000256" key="1">
    <source>
        <dbReference type="ARBA" id="ARBA00022603"/>
    </source>
</evidence>
<comment type="similarity">
    <text evidence="3">Belongs to the N(4)/N(6)-methyltransferase family.</text>
</comment>
<dbReference type="Proteomes" id="UP000184295">
    <property type="component" value="Unassembled WGS sequence"/>
</dbReference>
<keyword evidence="7" id="KW-1185">Reference proteome</keyword>
<gene>
    <name evidence="6" type="ORF">SAMN02745225_02305</name>
</gene>
<dbReference type="STRING" id="1121881.SAMN02745225_02305"/>
<evidence type="ECO:0000259" key="5">
    <source>
        <dbReference type="Pfam" id="PF01555"/>
    </source>
</evidence>
<dbReference type="GO" id="GO:0003677">
    <property type="term" value="F:DNA binding"/>
    <property type="evidence" value="ECO:0007669"/>
    <property type="project" value="InterPro"/>
</dbReference>
<sequence length="278" mass="29584">MPIELPLSVWLVGQRTGRAQRSRRYPEISGTQPAKMLPAIAERAVATYTQPGDMTLDPMCGVGTTLVEAVHQGCDAIGIECEPEWADYAQANLALAASQGASGHGEVICGDRRSLASLIDPVVRSLVALVLTSPPHGPPLHGRVNAGPGHGVRKTHDRYSTDPANLAHIGLAGLVNAMRTLLRGAAQVLRPDGVVAQRAAHRSLRRPRPDRRGSWARSLRAERRPPRRTPRRHPRPPGVVLRPRTGSQSPLRRAAPPGHGECGFVGLEAPSGPGHGGG</sequence>
<feature type="domain" description="DNA methylase N-4/N-6" evidence="5">
    <location>
        <begin position="20"/>
        <end position="90"/>
    </location>
</feature>
<evidence type="ECO:0000256" key="3">
    <source>
        <dbReference type="RuleBase" id="RU362026"/>
    </source>
</evidence>
<evidence type="ECO:0000256" key="4">
    <source>
        <dbReference type="SAM" id="MobiDB-lite"/>
    </source>
</evidence>
<dbReference type="GO" id="GO:0032259">
    <property type="term" value="P:methylation"/>
    <property type="evidence" value="ECO:0007669"/>
    <property type="project" value="UniProtKB-KW"/>
</dbReference>
<evidence type="ECO:0000256" key="2">
    <source>
        <dbReference type="ARBA" id="ARBA00022679"/>
    </source>
</evidence>
<reference evidence="7" key="1">
    <citation type="submission" date="2016-11" db="EMBL/GenBank/DDBJ databases">
        <authorList>
            <person name="Varghese N."/>
            <person name="Submissions S."/>
        </authorList>
    </citation>
    <scope>NUCLEOTIDE SEQUENCE [LARGE SCALE GENOMIC DNA]</scope>
    <source>
        <strain evidence="7">DSM 19514</strain>
    </source>
</reference>
<protein>
    <recommendedName>
        <fullName evidence="3">Methyltransferase</fullName>
        <ecNumber evidence="3">2.1.1.-</ecNumber>
    </recommendedName>
</protein>
<evidence type="ECO:0000313" key="7">
    <source>
        <dbReference type="Proteomes" id="UP000184295"/>
    </source>
</evidence>
<dbReference type="EC" id="2.1.1.-" evidence="3"/>
<dbReference type="EMBL" id="FQUL01000063">
    <property type="protein sequence ID" value="SHF03545.1"/>
    <property type="molecule type" value="Genomic_DNA"/>
</dbReference>
<dbReference type="SUPFAM" id="SSF53335">
    <property type="entry name" value="S-adenosyl-L-methionine-dependent methyltransferases"/>
    <property type="match status" value="1"/>
</dbReference>
<dbReference type="GO" id="GO:0008170">
    <property type="term" value="F:N-methyltransferase activity"/>
    <property type="evidence" value="ECO:0007669"/>
    <property type="project" value="InterPro"/>
</dbReference>
<evidence type="ECO:0000313" key="6">
    <source>
        <dbReference type="EMBL" id="SHF03545.1"/>
    </source>
</evidence>
<dbReference type="InterPro" id="IPR001091">
    <property type="entry name" value="RM_Methyltransferase"/>
</dbReference>
<name>A0A1M4YCT0_9ACTN</name>
<organism evidence="6 7">
    <name type="scientific">Ferrithrix thermotolerans DSM 19514</name>
    <dbReference type="NCBI Taxonomy" id="1121881"/>
    <lineage>
        <taxon>Bacteria</taxon>
        <taxon>Bacillati</taxon>
        <taxon>Actinomycetota</taxon>
        <taxon>Acidimicrobiia</taxon>
        <taxon>Acidimicrobiales</taxon>
        <taxon>Acidimicrobiaceae</taxon>
        <taxon>Ferrithrix</taxon>
    </lineage>
</organism>
<keyword evidence="1 6" id="KW-0489">Methyltransferase</keyword>
<feature type="region of interest" description="Disordered" evidence="4">
    <location>
        <begin position="197"/>
        <end position="278"/>
    </location>
</feature>
<dbReference type="InterPro" id="IPR002941">
    <property type="entry name" value="DNA_methylase_N4/N6"/>
</dbReference>
<dbReference type="InterPro" id="IPR029063">
    <property type="entry name" value="SAM-dependent_MTases_sf"/>
</dbReference>
<dbReference type="PRINTS" id="PR00508">
    <property type="entry name" value="S21N4MTFRASE"/>
</dbReference>
<feature type="compositionally biased region" description="Basic residues" evidence="4">
    <location>
        <begin position="225"/>
        <end position="235"/>
    </location>
</feature>
<proteinExistence type="inferred from homology"/>
<dbReference type="Gene3D" id="3.40.50.150">
    <property type="entry name" value="Vaccinia Virus protein VP39"/>
    <property type="match status" value="1"/>
</dbReference>
<accession>A0A1M4YCT0</accession>
<dbReference type="AlphaFoldDB" id="A0A1M4YCT0"/>
<keyword evidence="2" id="KW-0808">Transferase</keyword>
<feature type="region of interest" description="Disordered" evidence="4">
    <location>
        <begin position="138"/>
        <end position="157"/>
    </location>
</feature>
<dbReference type="Pfam" id="PF01555">
    <property type="entry name" value="N6_N4_Mtase"/>
    <property type="match status" value="1"/>
</dbReference>